<dbReference type="CDD" id="cd03768">
    <property type="entry name" value="SR_ResInv"/>
    <property type="match status" value="1"/>
</dbReference>
<sequence length="194" mass="21806">MSASSSESLRPRLIGYARVSRADMKEDRQTQRLKEMCERVYTEKASGAAKSRPVFENVLAGLRAGDTIVVLDLDRAFRSSLDALRTIETLQARGINLRILNMNLDLSTEFGEVVFGILAALAQFERKMLARRTKEGIDVARKKGKQIGRPRALNARQAREVRLAVSERRLSRPEAARAYGVSETTVWRVCRRAA</sequence>
<dbReference type="EMBL" id="QWGA01000003">
    <property type="protein sequence ID" value="RIJ31053.1"/>
    <property type="molecule type" value="Genomic_DNA"/>
</dbReference>
<name>A0A399RKK3_9PROT</name>
<gene>
    <name evidence="4" type="ORF">D1222_01940</name>
</gene>
<dbReference type="InterPro" id="IPR036162">
    <property type="entry name" value="Resolvase-like_N_sf"/>
</dbReference>
<keyword evidence="1" id="KW-0238">DNA-binding</keyword>
<organism evidence="4 5">
    <name type="scientific">Henriciella algicola</name>
    <dbReference type="NCBI Taxonomy" id="1608422"/>
    <lineage>
        <taxon>Bacteria</taxon>
        <taxon>Pseudomonadati</taxon>
        <taxon>Pseudomonadota</taxon>
        <taxon>Alphaproteobacteria</taxon>
        <taxon>Hyphomonadales</taxon>
        <taxon>Hyphomonadaceae</taxon>
        <taxon>Henriciella</taxon>
    </lineage>
</organism>
<dbReference type="SUPFAM" id="SSF53041">
    <property type="entry name" value="Resolvase-like"/>
    <property type="match status" value="1"/>
</dbReference>
<dbReference type="GO" id="GO:0003677">
    <property type="term" value="F:DNA binding"/>
    <property type="evidence" value="ECO:0007669"/>
    <property type="project" value="UniProtKB-KW"/>
</dbReference>
<dbReference type="Pfam" id="PF00239">
    <property type="entry name" value="Resolvase"/>
    <property type="match status" value="1"/>
</dbReference>
<dbReference type="PROSITE" id="PS51736">
    <property type="entry name" value="RECOMBINASES_3"/>
    <property type="match status" value="1"/>
</dbReference>
<dbReference type="PANTHER" id="PTHR30461:SF2">
    <property type="entry name" value="SERINE RECOMBINASE PINE-RELATED"/>
    <property type="match status" value="1"/>
</dbReference>
<dbReference type="OrthoDB" id="2290206at2"/>
<evidence type="ECO:0000313" key="5">
    <source>
        <dbReference type="Proteomes" id="UP000265845"/>
    </source>
</evidence>
<dbReference type="InterPro" id="IPR006119">
    <property type="entry name" value="Resolv_N"/>
</dbReference>
<evidence type="ECO:0000256" key="2">
    <source>
        <dbReference type="ARBA" id="ARBA00023172"/>
    </source>
</evidence>
<evidence type="ECO:0000313" key="4">
    <source>
        <dbReference type="EMBL" id="RIJ31053.1"/>
    </source>
</evidence>
<evidence type="ECO:0000259" key="3">
    <source>
        <dbReference type="PROSITE" id="PS51736"/>
    </source>
</evidence>
<evidence type="ECO:0000256" key="1">
    <source>
        <dbReference type="ARBA" id="ARBA00023125"/>
    </source>
</evidence>
<dbReference type="InterPro" id="IPR050639">
    <property type="entry name" value="SSR_resolvase"/>
</dbReference>
<dbReference type="SMART" id="SM00857">
    <property type="entry name" value="Resolvase"/>
    <property type="match status" value="1"/>
</dbReference>
<reference evidence="4 5" key="1">
    <citation type="submission" date="2018-08" db="EMBL/GenBank/DDBJ databases">
        <title>Henriciella mobilis sp. nov., isolated from seawater.</title>
        <authorList>
            <person name="Cheng H."/>
            <person name="Wu Y.-H."/>
            <person name="Xu X.-W."/>
            <person name="Guo L.-L."/>
        </authorList>
    </citation>
    <scope>NUCLEOTIDE SEQUENCE [LARGE SCALE GENOMIC DNA]</scope>
    <source>
        <strain evidence="4 5">CCUG67844</strain>
    </source>
</reference>
<comment type="caution">
    <text evidence="4">The sequence shown here is derived from an EMBL/GenBank/DDBJ whole genome shotgun (WGS) entry which is preliminary data.</text>
</comment>
<dbReference type="PANTHER" id="PTHR30461">
    <property type="entry name" value="DNA-INVERTASE FROM LAMBDOID PROPHAGE"/>
    <property type="match status" value="1"/>
</dbReference>
<dbReference type="GO" id="GO:0000150">
    <property type="term" value="F:DNA strand exchange activity"/>
    <property type="evidence" value="ECO:0007669"/>
    <property type="project" value="InterPro"/>
</dbReference>
<keyword evidence="5" id="KW-1185">Reference proteome</keyword>
<dbReference type="RefSeq" id="WP_119452553.1">
    <property type="nucleotide sequence ID" value="NZ_QWGA01000003.1"/>
</dbReference>
<dbReference type="AlphaFoldDB" id="A0A399RKK3"/>
<proteinExistence type="predicted"/>
<protein>
    <submittedName>
        <fullName evidence="4">Recombinase family protein</fullName>
    </submittedName>
</protein>
<dbReference type="Proteomes" id="UP000265845">
    <property type="component" value="Unassembled WGS sequence"/>
</dbReference>
<feature type="domain" description="Resolvase/invertase-type recombinase catalytic" evidence="3">
    <location>
        <begin position="12"/>
        <end position="144"/>
    </location>
</feature>
<keyword evidence="2" id="KW-0233">DNA recombination</keyword>
<accession>A0A399RKK3</accession>
<dbReference type="Gene3D" id="3.40.50.1390">
    <property type="entry name" value="Resolvase, N-terminal catalytic domain"/>
    <property type="match status" value="1"/>
</dbReference>